<feature type="compositionally biased region" description="Acidic residues" evidence="13">
    <location>
        <begin position="44"/>
        <end position="55"/>
    </location>
</feature>
<dbReference type="GO" id="GO:0003729">
    <property type="term" value="F:mRNA binding"/>
    <property type="evidence" value="ECO:0007669"/>
    <property type="project" value="InterPro"/>
</dbReference>
<feature type="region of interest" description="Disordered" evidence="13">
    <location>
        <begin position="1"/>
        <end position="92"/>
    </location>
</feature>
<feature type="compositionally biased region" description="Polar residues" evidence="13">
    <location>
        <begin position="231"/>
        <end position="265"/>
    </location>
</feature>
<comment type="similarity">
    <text evidence="3">Belongs to the CASC3 family.</text>
</comment>
<evidence type="ECO:0000313" key="16">
    <source>
        <dbReference type="Proteomes" id="UP000054567"/>
    </source>
</evidence>
<evidence type="ECO:0000256" key="5">
    <source>
        <dbReference type="ARBA" id="ARBA00022490"/>
    </source>
</evidence>
<dbReference type="Pfam" id="PF09405">
    <property type="entry name" value="Btz"/>
    <property type="match status" value="1"/>
</dbReference>
<feature type="compositionally biased region" description="Basic and acidic residues" evidence="13">
    <location>
        <begin position="63"/>
        <end position="76"/>
    </location>
</feature>
<feature type="compositionally biased region" description="Basic residues" evidence="13">
    <location>
        <begin position="1"/>
        <end position="13"/>
    </location>
</feature>
<feature type="region of interest" description="Disordered" evidence="13">
    <location>
        <begin position="115"/>
        <end position="265"/>
    </location>
</feature>
<accession>A0A0J6HZK8</accession>
<reference evidence="16" key="3">
    <citation type="journal article" date="2010" name="Genome Res.">
        <title>Population genomic sequencing of Coccidioides fungi reveals recent hybridization and transposon control.</title>
        <authorList>
            <person name="Neafsey D.E."/>
            <person name="Barker B.M."/>
            <person name="Sharpton T.J."/>
            <person name="Stajich J.E."/>
            <person name="Park D.J."/>
            <person name="Whiston E."/>
            <person name="Hung C.-Y."/>
            <person name="McMahan C."/>
            <person name="White J."/>
            <person name="Sykes S."/>
            <person name="Heiman D."/>
            <person name="Young S."/>
            <person name="Zeng Q."/>
            <person name="Abouelleil A."/>
            <person name="Aftuck L."/>
            <person name="Bessette D."/>
            <person name="Brown A."/>
            <person name="FitzGerald M."/>
            <person name="Lui A."/>
            <person name="Macdonald J.P."/>
            <person name="Priest M."/>
            <person name="Orbach M.J."/>
            <person name="Galgiani J.N."/>
            <person name="Kirkland T.N."/>
            <person name="Cole G.T."/>
            <person name="Birren B.W."/>
            <person name="Henn M.R."/>
            <person name="Taylor J.W."/>
            <person name="Rounsley S.D."/>
        </authorList>
    </citation>
    <scope>NUCLEOTIDE SEQUENCE [LARGE SCALE GENOMIC DNA]</scope>
    <source>
        <strain evidence="16">RMSCC 3488</strain>
    </source>
</reference>
<keyword evidence="4" id="KW-0813">Transport</keyword>
<protein>
    <recommendedName>
        <fullName evidence="14">Btz domain-containing protein</fullName>
    </recommendedName>
</protein>
<keyword evidence="12" id="KW-0539">Nucleus</keyword>
<dbReference type="GO" id="GO:0051028">
    <property type="term" value="P:mRNA transport"/>
    <property type="evidence" value="ECO:0007669"/>
    <property type="project" value="UniProtKB-KW"/>
</dbReference>
<keyword evidence="5" id="KW-0963">Cytoplasm</keyword>
<dbReference type="EMBL" id="DS268109">
    <property type="protein sequence ID" value="KMM64427.1"/>
    <property type="molecule type" value="Genomic_DNA"/>
</dbReference>
<feature type="compositionally biased region" description="Basic and acidic residues" evidence="13">
    <location>
        <begin position="115"/>
        <end position="134"/>
    </location>
</feature>
<evidence type="ECO:0000256" key="8">
    <source>
        <dbReference type="ARBA" id="ARBA00022845"/>
    </source>
</evidence>
<reference evidence="15 16" key="1">
    <citation type="submission" date="2007-06" db="EMBL/GenBank/DDBJ databases">
        <title>The Genome Sequence of Coccidioides posadasii RMSCC_3488.</title>
        <authorList>
            <consortium name="Coccidioides Genome Resources Consortium"/>
            <consortium name="The Broad Institute Genome Sequencing Platform"/>
            <person name="Henn M.R."/>
            <person name="Sykes S."/>
            <person name="Young S."/>
            <person name="Jaffe D."/>
            <person name="Berlin A."/>
            <person name="Alvarez P."/>
            <person name="Butler J."/>
            <person name="Gnerre S."/>
            <person name="Grabherr M."/>
            <person name="Mauceli E."/>
            <person name="Brockman W."/>
            <person name="Kodira C."/>
            <person name="Alvarado L."/>
            <person name="Zeng Q."/>
            <person name="Crawford M."/>
            <person name="Antoine C."/>
            <person name="Devon K."/>
            <person name="Galgiani J."/>
            <person name="Orsborn K."/>
            <person name="Lewis M.L."/>
            <person name="Nusbaum C."/>
            <person name="Galagan J."/>
            <person name="Birren B."/>
        </authorList>
    </citation>
    <scope>NUCLEOTIDE SEQUENCE [LARGE SCALE GENOMIC DNA]</scope>
    <source>
        <strain evidence="15 16">RMSCC 3488</strain>
    </source>
</reference>
<feature type="domain" description="Btz" evidence="14">
    <location>
        <begin position="118"/>
        <end position="246"/>
    </location>
</feature>
<keyword evidence="8" id="KW-0810">Translation regulation</keyword>
<evidence type="ECO:0000256" key="3">
    <source>
        <dbReference type="ARBA" id="ARBA00009548"/>
    </source>
</evidence>
<evidence type="ECO:0000256" key="1">
    <source>
        <dbReference type="ARBA" id="ARBA00004123"/>
    </source>
</evidence>
<evidence type="ECO:0000256" key="6">
    <source>
        <dbReference type="ARBA" id="ARBA00022664"/>
    </source>
</evidence>
<name>A0A0J6HZK8_COCPO</name>
<organism evidence="15 16">
    <name type="scientific">Coccidioides posadasii RMSCC 3488</name>
    <dbReference type="NCBI Taxonomy" id="454284"/>
    <lineage>
        <taxon>Eukaryota</taxon>
        <taxon>Fungi</taxon>
        <taxon>Dikarya</taxon>
        <taxon>Ascomycota</taxon>
        <taxon>Pezizomycotina</taxon>
        <taxon>Eurotiomycetes</taxon>
        <taxon>Eurotiomycetidae</taxon>
        <taxon>Onygenales</taxon>
        <taxon>Onygenaceae</taxon>
        <taxon>Coccidioides</taxon>
    </lineage>
</organism>
<evidence type="ECO:0000256" key="7">
    <source>
        <dbReference type="ARBA" id="ARBA00022816"/>
    </source>
</evidence>
<evidence type="ECO:0000256" key="12">
    <source>
        <dbReference type="ARBA" id="ARBA00023242"/>
    </source>
</evidence>
<keyword evidence="9" id="KW-0694">RNA-binding</keyword>
<feature type="compositionally biased region" description="Polar residues" evidence="13">
    <location>
        <begin position="174"/>
        <end position="186"/>
    </location>
</feature>
<keyword evidence="7" id="KW-0509">mRNA transport</keyword>
<feature type="region of interest" description="Disordered" evidence="13">
    <location>
        <begin position="450"/>
        <end position="474"/>
    </location>
</feature>
<feature type="compositionally biased region" description="Acidic residues" evidence="13">
    <location>
        <begin position="18"/>
        <end position="35"/>
    </location>
</feature>
<comment type="subcellular location">
    <subcellularLocation>
        <location evidence="2">Cytoplasm</location>
    </subcellularLocation>
    <subcellularLocation>
        <location evidence="1">Nucleus</location>
    </subcellularLocation>
</comment>
<dbReference type="Proteomes" id="UP000054567">
    <property type="component" value="Unassembled WGS sequence"/>
</dbReference>
<dbReference type="SMART" id="SM01044">
    <property type="entry name" value="Btz"/>
    <property type="match status" value="1"/>
</dbReference>
<evidence type="ECO:0000259" key="14">
    <source>
        <dbReference type="SMART" id="SM01044"/>
    </source>
</evidence>
<dbReference type="GO" id="GO:0000184">
    <property type="term" value="P:nuclear-transcribed mRNA catabolic process, nonsense-mediated decay"/>
    <property type="evidence" value="ECO:0007669"/>
    <property type="project" value="UniProtKB-KW"/>
</dbReference>
<dbReference type="GO" id="GO:0006397">
    <property type="term" value="P:mRNA processing"/>
    <property type="evidence" value="ECO:0007669"/>
    <property type="project" value="UniProtKB-KW"/>
</dbReference>
<keyword evidence="6" id="KW-0507">mRNA processing</keyword>
<evidence type="ECO:0000256" key="11">
    <source>
        <dbReference type="ARBA" id="ARBA00023187"/>
    </source>
</evidence>
<keyword evidence="11" id="KW-0508">mRNA splicing</keyword>
<evidence type="ECO:0000256" key="13">
    <source>
        <dbReference type="SAM" id="MobiDB-lite"/>
    </source>
</evidence>
<dbReference type="VEuPathDB" id="FungiDB:CPAG_00779"/>
<evidence type="ECO:0000256" key="4">
    <source>
        <dbReference type="ARBA" id="ARBA00022448"/>
    </source>
</evidence>
<evidence type="ECO:0000313" key="15">
    <source>
        <dbReference type="EMBL" id="KMM64427.1"/>
    </source>
</evidence>
<proteinExistence type="inferred from homology"/>
<sequence>MAPHHRRRLPASRRRIEDEGEEDGSVAGDFEDDSLSEASSHQDEDPEGEGSDFSDNDFPASPESRKDERVESRTQKEANCSSPTKTPFAAKVSETEAMLNGMKLADDTAGVAEIHFDDMASEHDASPDLSDKATRLPQSQRRRREQTENGKERGANPAFVPTRGGFFLHDKRSSNSPNGYRTANNKLKSKPHGLIVDSNVRRPPPKPDITDGPWTHDLHESVNEGPPPASSRPSSTLPSNMPSGQSSKPVPTAPRSTPPNRSFSSTVLIGNVPVVVFLPGMANPIPYSAVPKKQHTRLPQHRPPLRRDKPVRIALPGAPPRYIFPSTERSFIFIPRALRPNQQAYRGRGRGGFYSSRRSSLYGGTVYTPSLPMSRRSSVGRVASRNGMISPGGSVMSRPPIMAGEAGKPVVRLPPVGRGPLPAGPMAPPPAPPNVASAAGAVPQPLAQPSPYTPQHPQFRENRPTPTIPMHQPRPQKTVSVADIESPMSLYNPPQQLEQPFHHQVPMALNGPPYGPETAGYSSHTRNVSHPPQASATPLSQIPERAIHAPPFQPYPYQQPQNYYPSASYPSGPVVYPGPNPDYPQYSAPVPPGPTPVFVPAGQQAPYGMPSQPTTEQFTQSGTVAHESNGTVYYYDASQYPNYSNATYPVAPQGGVVGMGGMITPPGTYYYPQQPNGTVYYS</sequence>
<dbReference type="AlphaFoldDB" id="A0A0J6HZK8"/>
<dbReference type="InterPro" id="IPR018545">
    <property type="entry name" value="Btz_dom"/>
</dbReference>
<dbReference type="GO" id="GO:0008380">
    <property type="term" value="P:RNA splicing"/>
    <property type="evidence" value="ECO:0007669"/>
    <property type="project" value="UniProtKB-KW"/>
</dbReference>
<evidence type="ECO:0000256" key="2">
    <source>
        <dbReference type="ARBA" id="ARBA00004496"/>
    </source>
</evidence>
<reference evidence="16" key="2">
    <citation type="journal article" date="2009" name="Genome Res.">
        <title>Comparative genomic analyses of the human fungal pathogens Coccidioides and their relatives.</title>
        <authorList>
            <person name="Sharpton T.J."/>
            <person name="Stajich J.E."/>
            <person name="Rounsley S.D."/>
            <person name="Gardner M.J."/>
            <person name="Wortman J.R."/>
            <person name="Jordar V.S."/>
            <person name="Maiti R."/>
            <person name="Kodira C.D."/>
            <person name="Neafsey D.E."/>
            <person name="Zeng Q."/>
            <person name="Hung C.-Y."/>
            <person name="McMahan C."/>
            <person name="Muszewska A."/>
            <person name="Grynberg M."/>
            <person name="Mandel M.A."/>
            <person name="Kellner E.M."/>
            <person name="Barker B.M."/>
            <person name="Galgiani J.N."/>
            <person name="Orbach M.J."/>
            <person name="Kirkland T.N."/>
            <person name="Cole G.T."/>
            <person name="Henn M.R."/>
            <person name="Birren B.W."/>
            <person name="Taylor J.W."/>
        </authorList>
    </citation>
    <scope>NUCLEOTIDE SEQUENCE [LARGE SCALE GENOMIC DNA]</scope>
    <source>
        <strain evidence="16">RMSCC 3488</strain>
    </source>
</reference>
<evidence type="ECO:0000256" key="10">
    <source>
        <dbReference type="ARBA" id="ARBA00023161"/>
    </source>
</evidence>
<gene>
    <name evidence="15" type="ORF">CPAG_00779</name>
</gene>
<evidence type="ECO:0000256" key="9">
    <source>
        <dbReference type="ARBA" id="ARBA00022884"/>
    </source>
</evidence>
<keyword evidence="10" id="KW-0866">Nonsense-mediated mRNA decay</keyword>
<dbReference type="GO" id="GO:0005737">
    <property type="term" value="C:cytoplasm"/>
    <property type="evidence" value="ECO:0007669"/>
    <property type="project" value="UniProtKB-SubCell"/>
</dbReference>
<dbReference type="OrthoDB" id="5413466at2759"/>
<dbReference type="GO" id="GO:0035145">
    <property type="term" value="C:exon-exon junction complex"/>
    <property type="evidence" value="ECO:0007669"/>
    <property type="project" value="InterPro"/>
</dbReference>
<dbReference type="GO" id="GO:0006417">
    <property type="term" value="P:regulation of translation"/>
    <property type="evidence" value="ECO:0007669"/>
    <property type="project" value="UniProtKB-KW"/>
</dbReference>
<feature type="compositionally biased region" description="Basic and acidic residues" evidence="13">
    <location>
        <begin position="145"/>
        <end position="154"/>
    </location>
</feature>